<dbReference type="OrthoDB" id="527344at2759"/>
<evidence type="ECO:0000256" key="2">
    <source>
        <dbReference type="SAM" id="Phobius"/>
    </source>
</evidence>
<evidence type="ECO:0000313" key="4">
    <source>
        <dbReference type="Proteomes" id="UP000199727"/>
    </source>
</evidence>
<gene>
    <name evidence="3" type="ORF">C361_03924</name>
</gene>
<name>A0A854QHQ9_CRYNE</name>
<dbReference type="SUPFAM" id="SSF56281">
    <property type="entry name" value="Metallo-hydrolase/oxidoreductase"/>
    <property type="match status" value="1"/>
</dbReference>
<feature type="transmembrane region" description="Helical" evidence="2">
    <location>
        <begin position="6"/>
        <end position="28"/>
    </location>
</feature>
<sequence>MVCGLLVLLARCTGCVIVSFCGFPPPLLARNKRKGGQDRFVIVIMVAPFTGIGTIRSTLYSLLETLCAAIFEVPTLDLYIRMTAPKIKPLPPVSVQFLGTSSGGGPIQSRNCSSLAVDFGNEIWLFDAADGTLNRLHQSSLKLANISRIFITHLHVDHVLGLVPVLTTIMSGTMATEEATQKIKELGLKKQPTFHLYGPSGLRNLVRTILNITKANISGAFAIHELLQEGEGPSAGCGEDEIHPNEAVGMDMRADEDGVWKMVLQEGNGKNGKGWKVSAGPIHHRVPSLGYVLQEPTPRLPLDTAILIPLLQSNSEALAALDPPVKHPLSLLSHLTSLPPPPPLTLPSGDIISPPEPSGILPRKIVIFGDCSGGTKNHVFRSMCEDPSLLVHECTNAAIPQAIQRDEKGQKARTRDLEPSLMLSRGLSVGQSASSSGYSSANPPSTPNGLHSPNGNKENADEIKRSEVKKKAQSRGHSTPDEVGEFAREIRARRVVVNHFSAMFPSPRYPTAAAFPSILSSICSFPYPVPRPLPHTSLPPPLPIPLTSKYPSELHVRVIMQSLADQILEKCSSFSLSADDFSKPPRGKTGMVIPARDFMHLPIPSHELNALEIEDVRLYKDIADKVTEEWKKHGGIWIENGKEEWIGVEKEVKKAGWRFKKVVKERDEWMADRVEEDSNGN</sequence>
<feature type="compositionally biased region" description="Polar residues" evidence="1">
    <location>
        <begin position="441"/>
        <end position="457"/>
    </location>
</feature>
<evidence type="ECO:0000256" key="1">
    <source>
        <dbReference type="SAM" id="MobiDB-lite"/>
    </source>
</evidence>
<proteinExistence type="predicted"/>
<feature type="compositionally biased region" description="Low complexity" evidence="1">
    <location>
        <begin position="424"/>
        <end position="440"/>
    </location>
</feature>
<feature type="compositionally biased region" description="Basic and acidic residues" evidence="1">
    <location>
        <begin position="405"/>
        <end position="418"/>
    </location>
</feature>
<dbReference type="EMBL" id="AMKT01000049">
    <property type="protein sequence ID" value="OXG19864.1"/>
    <property type="molecule type" value="Genomic_DNA"/>
</dbReference>
<feature type="transmembrane region" description="Helical" evidence="2">
    <location>
        <begin position="40"/>
        <end position="63"/>
    </location>
</feature>
<dbReference type="PANTHER" id="PTHR46018">
    <property type="entry name" value="ZINC PHOSPHODIESTERASE ELAC PROTEIN 1"/>
    <property type="match status" value="1"/>
</dbReference>
<dbReference type="GO" id="GO:0005634">
    <property type="term" value="C:nucleus"/>
    <property type="evidence" value="ECO:0007669"/>
    <property type="project" value="TreeGrafter"/>
</dbReference>
<reference evidence="3 4" key="1">
    <citation type="submission" date="2017-06" db="EMBL/GenBank/DDBJ databases">
        <title>Global population genomics of the pathogenic fungus Cryptococcus neoformans var. grubii.</title>
        <authorList>
            <person name="Cuomo C."/>
            <person name="Litvintseva A."/>
            <person name="Chen Y."/>
            <person name="Young S."/>
            <person name="Zeng Q."/>
            <person name="Chapman S."/>
            <person name="Gujja S."/>
            <person name="Saif S."/>
            <person name="Birren B."/>
        </authorList>
    </citation>
    <scope>NUCLEOTIDE SEQUENCE [LARGE SCALE GENOMIC DNA]</scope>
    <source>
        <strain evidence="3 4">Tu259-1</strain>
    </source>
</reference>
<dbReference type="Pfam" id="PF23023">
    <property type="entry name" value="Anti-Pycsar_Apyc1"/>
    <property type="match status" value="1"/>
</dbReference>
<keyword evidence="2" id="KW-0812">Transmembrane</keyword>
<dbReference type="InterPro" id="IPR036866">
    <property type="entry name" value="RibonucZ/Hydroxyglut_hydro"/>
</dbReference>
<dbReference type="GO" id="GO:0042781">
    <property type="term" value="F:3'-tRNA processing endoribonuclease activity"/>
    <property type="evidence" value="ECO:0007669"/>
    <property type="project" value="TreeGrafter"/>
</dbReference>
<protein>
    <submittedName>
        <fullName evidence="3">Ribonuclease Z</fullName>
    </submittedName>
</protein>
<keyword evidence="2" id="KW-1133">Transmembrane helix</keyword>
<feature type="compositionally biased region" description="Basic and acidic residues" evidence="1">
    <location>
        <begin position="458"/>
        <end position="470"/>
    </location>
</feature>
<keyword evidence="2" id="KW-0472">Membrane</keyword>
<dbReference type="Proteomes" id="UP000199727">
    <property type="component" value="Unassembled WGS sequence"/>
</dbReference>
<feature type="region of interest" description="Disordered" evidence="1">
    <location>
        <begin position="405"/>
        <end position="485"/>
    </location>
</feature>
<dbReference type="PANTHER" id="PTHR46018:SF2">
    <property type="entry name" value="ZINC PHOSPHODIESTERASE ELAC PROTEIN 1"/>
    <property type="match status" value="1"/>
</dbReference>
<dbReference type="Gene3D" id="3.60.15.10">
    <property type="entry name" value="Ribonuclease Z/Hydroxyacylglutathione hydrolase-like"/>
    <property type="match status" value="1"/>
</dbReference>
<evidence type="ECO:0000313" key="3">
    <source>
        <dbReference type="EMBL" id="OXG19864.1"/>
    </source>
</evidence>
<accession>A0A854QHQ9</accession>
<dbReference type="AlphaFoldDB" id="A0A854QHQ9"/>
<organism evidence="3 4">
    <name type="scientific">Cryptococcus neoformans Tu259-1</name>
    <dbReference type="NCBI Taxonomy" id="1230072"/>
    <lineage>
        <taxon>Eukaryota</taxon>
        <taxon>Fungi</taxon>
        <taxon>Dikarya</taxon>
        <taxon>Basidiomycota</taxon>
        <taxon>Agaricomycotina</taxon>
        <taxon>Tremellomycetes</taxon>
        <taxon>Tremellales</taxon>
        <taxon>Cryptococcaceae</taxon>
        <taxon>Cryptococcus</taxon>
        <taxon>Cryptococcus neoformans species complex</taxon>
    </lineage>
</organism>
<comment type="caution">
    <text evidence="3">The sequence shown here is derived from an EMBL/GenBank/DDBJ whole genome shotgun (WGS) entry which is preliminary data.</text>
</comment>